<keyword evidence="1" id="KW-0433">Leucine-rich repeat</keyword>
<keyword evidence="3" id="KW-1133">Transmembrane helix</keyword>
<protein>
    <submittedName>
        <fullName evidence="5">Uncharacterized protein</fullName>
    </submittedName>
</protein>
<gene>
    <name evidence="5" type="ORF">SDRG_05243</name>
</gene>
<accession>T0QUG1</accession>
<dbReference type="VEuPathDB" id="FungiDB:SDRG_05243"/>
<feature type="transmembrane region" description="Helical" evidence="3">
    <location>
        <begin position="229"/>
        <end position="250"/>
    </location>
</feature>
<proteinExistence type="predicted"/>
<evidence type="ECO:0000256" key="4">
    <source>
        <dbReference type="SAM" id="SignalP"/>
    </source>
</evidence>
<feature type="transmembrane region" description="Helical" evidence="3">
    <location>
        <begin position="417"/>
        <end position="434"/>
    </location>
</feature>
<evidence type="ECO:0000313" key="5">
    <source>
        <dbReference type="EMBL" id="EQC37655.1"/>
    </source>
</evidence>
<evidence type="ECO:0000256" key="3">
    <source>
        <dbReference type="SAM" id="Phobius"/>
    </source>
</evidence>
<dbReference type="InParanoid" id="T0QUG1"/>
<sequence length="574" mass="61875">MKTHCLLLIALAASADGLSTLYGTCPVTSPASASPCVLGANGSVEATYAVDSNRRFVVQGAGIDVVQSLPATATSINLMMNEITSVGLSPSSAVQALNLSYNRVASLDAIASLPTLQSLDLSYNNISDASTLSAQLARFPNLASLSLRGNRISSIQNLKVPPSLQALDLSGNIITTFDVTVATYYALAALTTLNLRGVYITSCAGQVVMLRQAAVCITDAPGPSMLRSMYGPIFVFFGTVLALLVVYLVGKRLLLGPPALTDHTLRATCVSSGYSRMDDDPVEYRISVSLDLDTSDLTSRLRNDEALTTAHKLHLKDIRKLKLISATPLYTTICIRTQGHLATAVEEDVLGVEKNVRSRLSAFQNLRVLNLSNNQLRSIRNPTFPASLQSLDLSGNVISVFDVSTATYKALVALPRLTLGTVALTSCSGQLMMLGRAVVCVTDANATLSFFGSLYGPLVLVFGGFTTISLAYLIFFRDRESSATERRDPALRATCISSGYSRMDDDPVEYRISVSLDLDTSDLTSRLRNDDALTPAHKLHLKDIRKLKLISATPLYTTYRTFHCAHSVRRLLLK</sequence>
<keyword evidence="3" id="KW-0812">Transmembrane</keyword>
<dbReference type="InterPro" id="IPR025875">
    <property type="entry name" value="Leu-rich_rpt_4"/>
</dbReference>
<dbReference type="PROSITE" id="PS51450">
    <property type="entry name" value="LRR"/>
    <property type="match status" value="3"/>
</dbReference>
<keyword evidence="2" id="KW-0677">Repeat</keyword>
<dbReference type="SUPFAM" id="SSF52058">
    <property type="entry name" value="L domain-like"/>
    <property type="match status" value="1"/>
</dbReference>
<dbReference type="Pfam" id="PF12799">
    <property type="entry name" value="LRR_4"/>
    <property type="match status" value="2"/>
</dbReference>
<dbReference type="Proteomes" id="UP000030762">
    <property type="component" value="Unassembled WGS sequence"/>
</dbReference>
<dbReference type="GeneID" id="19945970"/>
<dbReference type="PANTHER" id="PTHR24366">
    <property type="entry name" value="IG(IMMUNOGLOBULIN) AND LRR(LEUCINE RICH REPEAT) DOMAINS"/>
    <property type="match status" value="1"/>
</dbReference>
<dbReference type="PRINTS" id="PR00019">
    <property type="entry name" value="LEURICHRPT"/>
</dbReference>
<dbReference type="AlphaFoldDB" id="T0QUG1"/>
<dbReference type="OrthoDB" id="71548at2759"/>
<keyword evidence="6" id="KW-1185">Reference proteome</keyword>
<organism evidence="5 6">
    <name type="scientific">Saprolegnia diclina (strain VS20)</name>
    <dbReference type="NCBI Taxonomy" id="1156394"/>
    <lineage>
        <taxon>Eukaryota</taxon>
        <taxon>Sar</taxon>
        <taxon>Stramenopiles</taxon>
        <taxon>Oomycota</taxon>
        <taxon>Saprolegniomycetes</taxon>
        <taxon>Saprolegniales</taxon>
        <taxon>Saprolegniaceae</taxon>
        <taxon>Saprolegnia</taxon>
    </lineage>
</organism>
<feature type="chain" id="PRO_5004570585" evidence="4">
    <location>
        <begin position="18"/>
        <end position="574"/>
    </location>
</feature>
<feature type="signal peptide" evidence="4">
    <location>
        <begin position="1"/>
        <end position="17"/>
    </location>
</feature>
<name>T0QUG1_SAPDV</name>
<keyword evidence="3" id="KW-0472">Membrane</keyword>
<dbReference type="SMART" id="SM00365">
    <property type="entry name" value="LRR_SD22"/>
    <property type="match status" value="4"/>
</dbReference>
<dbReference type="SMART" id="SM00369">
    <property type="entry name" value="LRR_TYP"/>
    <property type="match status" value="3"/>
</dbReference>
<dbReference type="EMBL" id="JH767144">
    <property type="protein sequence ID" value="EQC37655.1"/>
    <property type="molecule type" value="Genomic_DNA"/>
</dbReference>
<dbReference type="PANTHER" id="PTHR24366:SF96">
    <property type="entry name" value="LEUCINE RICH REPEAT CONTAINING 53"/>
    <property type="match status" value="1"/>
</dbReference>
<reference evidence="5 6" key="1">
    <citation type="submission" date="2012-04" db="EMBL/GenBank/DDBJ databases">
        <title>The Genome Sequence of Saprolegnia declina VS20.</title>
        <authorList>
            <consortium name="The Broad Institute Genome Sequencing Platform"/>
            <person name="Russ C."/>
            <person name="Nusbaum C."/>
            <person name="Tyler B."/>
            <person name="van West P."/>
            <person name="Dieguez-Uribeondo J."/>
            <person name="de Bruijn I."/>
            <person name="Tripathy S."/>
            <person name="Jiang R."/>
            <person name="Young S.K."/>
            <person name="Zeng Q."/>
            <person name="Gargeya S."/>
            <person name="Fitzgerald M."/>
            <person name="Haas B."/>
            <person name="Abouelleil A."/>
            <person name="Alvarado L."/>
            <person name="Arachchi H.M."/>
            <person name="Berlin A."/>
            <person name="Chapman S.B."/>
            <person name="Goldberg J."/>
            <person name="Griggs A."/>
            <person name="Gujja S."/>
            <person name="Hansen M."/>
            <person name="Howarth C."/>
            <person name="Imamovic A."/>
            <person name="Larimer J."/>
            <person name="McCowen C."/>
            <person name="Montmayeur A."/>
            <person name="Murphy C."/>
            <person name="Neiman D."/>
            <person name="Pearson M."/>
            <person name="Priest M."/>
            <person name="Roberts A."/>
            <person name="Saif S."/>
            <person name="Shea T."/>
            <person name="Sisk P."/>
            <person name="Sykes S."/>
            <person name="Wortman J."/>
            <person name="Nusbaum C."/>
            <person name="Birren B."/>
        </authorList>
    </citation>
    <scope>NUCLEOTIDE SEQUENCE [LARGE SCALE GENOMIC DNA]</scope>
    <source>
        <strain evidence="5 6">VS20</strain>
    </source>
</reference>
<dbReference type="InterPro" id="IPR003591">
    <property type="entry name" value="Leu-rich_rpt_typical-subtyp"/>
</dbReference>
<dbReference type="InterPro" id="IPR032675">
    <property type="entry name" value="LRR_dom_sf"/>
</dbReference>
<dbReference type="STRING" id="1156394.T0QUG1"/>
<evidence type="ECO:0000256" key="2">
    <source>
        <dbReference type="ARBA" id="ARBA00022737"/>
    </source>
</evidence>
<feature type="transmembrane region" description="Helical" evidence="3">
    <location>
        <begin position="454"/>
        <end position="476"/>
    </location>
</feature>
<keyword evidence="4" id="KW-0732">Signal</keyword>
<evidence type="ECO:0000313" key="6">
    <source>
        <dbReference type="Proteomes" id="UP000030762"/>
    </source>
</evidence>
<dbReference type="RefSeq" id="XP_008609175.1">
    <property type="nucleotide sequence ID" value="XM_008610953.1"/>
</dbReference>
<evidence type="ECO:0000256" key="1">
    <source>
        <dbReference type="ARBA" id="ARBA00022614"/>
    </source>
</evidence>
<dbReference type="Gene3D" id="3.80.10.10">
    <property type="entry name" value="Ribonuclease Inhibitor"/>
    <property type="match status" value="2"/>
</dbReference>
<dbReference type="InterPro" id="IPR001611">
    <property type="entry name" value="Leu-rich_rpt"/>
</dbReference>